<dbReference type="RefSeq" id="XP_003043336.1">
    <property type="nucleotide sequence ID" value="XM_003043290.1"/>
</dbReference>
<feature type="region of interest" description="Disordered" evidence="1">
    <location>
        <begin position="1"/>
        <end position="55"/>
    </location>
</feature>
<dbReference type="AlphaFoldDB" id="C7ZE96"/>
<feature type="domain" description="Heterokaryon incompatibility" evidence="2">
    <location>
        <begin position="104"/>
        <end position="266"/>
    </location>
</feature>
<evidence type="ECO:0000313" key="4">
    <source>
        <dbReference type="Proteomes" id="UP000005206"/>
    </source>
</evidence>
<organism evidence="3 4">
    <name type="scientific">Fusarium vanettenii (strain ATCC MYA-4622 / CBS 123669 / FGSC 9596 / NRRL 45880 / 77-13-4)</name>
    <name type="common">Fusarium solani subsp. pisi</name>
    <dbReference type="NCBI Taxonomy" id="660122"/>
    <lineage>
        <taxon>Eukaryota</taxon>
        <taxon>Fungi</taxon>
        <taxon>Dikarya</taxon>
        <taxon>Ascomycota</taxon>
        <taxon>Pezizomycotina</taxon>
        <taxon>Sordariomycetes</taxon>
        <taxon>Hypocreomycetidae</taxon>
        <taxon>Hypocreales</taxon>
        <taxon>Nectriaceae</taxon>
        <taxon>Fusarium</taxon>
        <taxon>Fusarium solani species complex</taxon>
        <taxon>Fusarium vanettenii</taxon>
    </lineage>
</organism>
<keyword evidence="4" id="KW-1185">Reference proteome</keyword>
<dbReference type="HOGENOM" id="CLU_004184_7_2_1"/>
<dbReference type="OrthoDB" id="5571888at2759"/>
<accession>C7ZE96</accession>
<name>C7ZE96_FUSV7</name>
<dbReference type="Proteomes" id="UP000005206">
    <property type="component" value="Chromosome 12"/>
</dbReference>
<dbReference type="InterPro" id="IPR052895">
    <property type="entry name" value="HetReg/Transcr_Mod"/>
</dbReference>
<protein>
    <recommendedName>
        <fullName evidence="2">Heterokaryon incompatibility domain-containing protein</fullName>
    </recommendedName>
</protein>
<sequence length="628" mass="70895">MPKTPVNEWPRHQDKAQNKVNEADLEPHSSSPTLSPSRSPISDGNTLNGHTWDLPLRPAPPPLQYHQLELNQRQIRILRLLPGESQDPIRCTLETAFLADDPSYQALSYAWGDPLDCRSITVDGRTTNVTVNLFNALRRLRLSDDEQRLWVDALCINQADDVEKSHQVNLMRDIYSRTTQAVLWLGDFAEDSDSSRLTSKKPRTNENLIPEETVMAAFTFLEVLAADHHYDIKYEEPGQDLIGQGVAAILSLIKLSWWHRVWTVQEAVLPPEATLMCGTLELPFSMLAQVRKNGYRHRHKGCCGSFGHFKDLYAQIRGLNYIKRSSKTPALMPLALNLFRSRQASDPRDRVNAFLGLGSSITADYSSSFEDIYRRSTRSLIDECGSLSPLLRIPETERNPALPTWVPDWCNGGVRSRHSEIIWIRVFRQFSAAGSLQPLMRAMASDKILSLRGLVLDRVTYVGRTLKNRYRLMDIVSQWQDPRYYSDAFNSQEYPRGGTYEQASHRALLGDLEPLADDGKPGRHRFQSDENAEASAQRLLASTEDPANSVIHNRKGIITESGMIGLSNPGVRAGDIVCVLLGGKMPFILRRKESPGEEEEVFYEINDAQWSPFSYPRISVKVQARAAG</sequence>
<evidence type="ECO:0000256" key="1">
    <source>
        <dbReference type="SAM" id="MobiDB-lite"/>
    </source>
</evidence>
<feature type="compositionally biased region" description="Low complexity" evidence="1">
    <location>
        <begin position="28"/>
        <end position="42"/>
    </location>
</feature>
<dbReference type="Pfam" id="PF06985">
    <property type="entry name" value="HET"/>
    <property type="match status" value="1"/>
</dbReference>
<dbReference type="eggNOG" id="ENOG502TABF">
    <property type="taxonomic scope" value="Eukaryota"/>
</dbReference>
<dbReference type="GeneID" id="9669325"/>
<dbReference type="VEuPathDB" id="FungiDB:NECHADRAFT_87550"/>
<feature type="compositionally biased region" description="Basic and acidic residues" evidence="1">
    <location>
        <begin position="9"/>
        <end position="27"/>
    </location>
</feature>
<dbReference type="KEGG" id="nhe:NECHADRAFT_87550"/>
<dbReference type="OMA" id="EDASWIR"/>
<dbReference type="PANTHER" id="PTHR24148:SF82">
    <property type="entry name" value="HETEROKARYON INCOMPATIBILITY DOMAIN-CONTAINING PROTEIN"/>
    <property type="match status" value="1"/>
</dbReference>
<reference evidence="3 4" key="1">
    <citation type="journal article" date="2009" name="PLoS Genet.">
        <title>The genome of Nectria haematococca: contribution of supernumerary chromosomes to gene expansion.</title>
        <authorList>
            <person name="Coleman J.J."/>
            <person name="Rounsley S.D."/>
            <person name="Rodriguez-Carres M."/>
            <person name="Kuo A."/>
            <person name="Wasmann C.C."/>
            <person name="Grimwood J."/>
            <person name="Schmutz J."/>
            <person name="Taga M."/>
            <person name="White G.J."/>
            <person name="Zhou S."/>
            <person name="Schwartz D.C."/>
            <person name="Freitag M."/>
            <person name="Ma L.J."/>
            <person name="Danchin E.G."/>
            <person name="Henrissat B."/>
            <person name="Coutinho P.M."/>
            <person name="Nelson D.R."/>
            <person name="Straney D."/>
            <person name="Napoli C.A."/>
            <person name="Barker B.M."/>
            <person name="Gribskov M."/>
            <person name="Rep M."/>
            <person name="Kroken S."/>
            <person name="Molnar I."/>
            <person name="Rensing C."/>
            <person name="Kennell J.C."/>
            <person name="Zamora J."/>
            <person name="Farman M.L."/>
            <person name="Selker E.U."/>
            <person name="Salamov A."/>
            <person name="Shapiro H."/>
            <person name="Pangilinan J."/>
            <person name="Lindquist E."/>
            <person name="Lamers C."/>
            <person name="Grigoriev I.V."/>
            <person name="Geiser D.M."/>
            <person name="Covert S.F."/>
            <person name="Temporini E."/>
            <person name="Vanetten H.D."/>
        </authorList>
    </citation>
    <scope>NUCLEOTIDE SEQUENCE [LARGE SCALE GENOMIC DNA]</scope>
    <source>
        <strain evidence="4">ATCC MYA-4622 / CBS 123669 / FGSC 9596 / NRRL 45880 / 77-13-4</strain>
    </source>
</reference>
<dbReference type="EMBL" id="GG698921">
    <property type="protein sequence ID" value="EEU37623.1"/>
    <property type="molecule type" value="Genomic_DNA"/>
</dbReference>
<proteinExistence type="predicted"/>
<dbReference type="InterPro" id="IPR010730">
    <property type="entry name" value="HET"/>
</dbReference>
<dbReference type="InParanoid" id="C7ZE96"/>
<gene>
    <name evidence="3" type="ORF">NECHADRAFT_87550</name>
</gene>
<dbReference type="PANTHER" id="PTHR24148">
    <property type="entry name" value="ANKYRIN REPEAT DOMAIN-CONTAINING PROTEIN 39 HOMOLOG-RELATED"/>
    <property type="match status" value="1"/>
</dbReference>
<evidence type="ECO:0000259" key="2">
    <source>
        <dbReference type="Pfam" id="PF06985"/>
    </source>
</evidence>
<evidence type="ECO:0000313" key="3">
    <source>
        <dbReference type="EMBL" id="EEU37623.1"/>
    </source>
</evidence>